<evidence type="ECO:0000259" key="3">
    <source>
        <dbReference type="Pfam" id="PF13519"/>
    </source>
</evidence>
<dbReference type="AlphaFoldDB" id="A0A927C842"/>
<dbReference type="Pfam" id="PF07584">
    <property type="entry name" value="BatA"/>
    <property type="match status" value="1"/>
</dbReference>
<dbReference type="Proteomes" id="UP000639396">
    <property type="component" value="Unassembled WGS sequence"/>
</dbReference>
<dbReference type="InterPro" id="IPR024163">
    <property type="entry name" value="Aerotolerance_reg_N"/>
</dbReference>
<dbReference type="EMBL" id="JACXJA010000007">
    <property type="protein sequence ID" value="MBD2861777.1"/>
    <property type="molecule type" value="Genomic_DNA"/>
</dbReference>
<gene>
    <name evidence="4" type="ORF">IDH45_07265</name>
</gene>
<comment type="caution">
    <text evidence="4">The sequence shown here is derived from an EMBL/GenBank/DDBJ whole genome shotgun (WGS) entry which is preliminary data.</text>
</comment>
<dbReference type="RefSeq" id="WP_190926089.1">
    <property type="nucleotide sequence ID" value="NZ_JACXJA010000007.1"/>
</dbReference>
<feature type="transmembrane region" description="Helical" evidence="1">
    <location>
        <begin position="59"/>
        <end position="80"/>
    </location>
</feature>
<protein>
    <submittedName>
        <fullName evidence="4">BatA domain-containing protein</fullName>
    </submittedName>
</protein>
<dbReference type="InterPro" id="IPR002035">
    <property type="entry name" value="VWF_A"/>
</dbReference>
<evidence type="ECO:0000313" key="4">
    <source>
        <dbReference type="EMBL" id="MBD2861777.1"/>
    </source>
</evidence>
<proteinExistence type="predicted"/>
<feature type="transmembrane region" description="Helical" evidence="1">
    <location>
        <begin position="619"/>
        <end position="639"/>
    </location>
</feature>
<keyword evidence="1" id="KW-1133">Transmembrane helix</keyword>
<sequence length="645" mass="69308">MFFDSVPSLWFGLSIPAIVLLYLFKRKYVDTPVSSHLLWNRVLKDMEANRPWQKLRNRLLMFVQLLMAALLVLALMQPWIAAGGSAKEHAVIVLDRSASMTSTIVTADGKKESRLDRAKTAVMEWAAGDASGSAITLIAMGEQAEVLLSRETDRNQVRAALDAVTPAYGKTAYKEAMSLASALTRDGKDAEIRLFTDGLFAEPVTGLTFEVPVTVMKPEDEASAAGGNVSVTQFGVKSIRESGGLATAVASVKNWGQAPAQIDVTVYAGKEMGDMRRVTVEPGKQTSVYFEGLAPADWYKLDIGQNDALAADNVSYAFLAGERPKRVLAIGSGNLFLEKALQLAGAEVTKLQPEGADAWIATLKPESAPDVFVLESVPEGALASDAWQKLLAGKPVLYAGSGYEGKPASVPAGSYTMAEHPVTRYLKFQDTHVASVRQPSNALWGKPVVSAGEVPLVYAGTDNGVPRLLIAFSLQQSDLPLRTEFPVFVQNALEWLTASQGGSLGRAVAADRKEIAMSPRSSSAVWIDAAGGRTAGEAELTSGRLAALQTVPDQPGLYRLEEKDEAGQTVQMRWLGVTMDSREFGTAAAELEFKSSSGTAGEAGEDSTEAGAPSKSPYWLWRWIIALALVVVVWEWGVYRRGTSV</sequence>
<feature type="transmembrane region" description="Helical" evidence="1">
    <location>
        <begin position="6"/>
        <end position="24"/>
    </location>
</feature>
<dbReference type="SUPFAM" id="SSF53300">
    <property type="entry name" value="vWA-like"/>
    <property type="match status" value="1"/>
</dbReference>
<dbReference type="InterPro" id="IPR036465">
    <property type="entry name" value="vWFA_dom_sf"/>
</dbReference>
<keyword evidence="1" id="KW-0472">Membrane</keyword>
<evidence type="ECO:0000256" key="1">
    <source>
        <dbReference type="SAM" id="Phobius"/>
    </source>
</evidence>
<feature type="domain" description="Aerotolerance regulator N-terminal" evidence="2">
    <location>
        <begin position="1"/>
        <end position="78"/>
    </location>
</feature>
<dbReference type="Gene3D" id="3.40.50.410">
    <property type="entry name" value="von Willebrand factor, type A domain"/>
    <property type="match status" value="1"/>
</dbReference>
<feature type="domain" description="VWFA" evidence="3">
    <location>
        <begin position="91"/>
        <end position="198"/>
    </location>
</feature>
<evidence type="ECO:0000313" key="5">
    <source>
        <dbReference type="Proteomes" id="UP000639396"/>
    </source>
</evidence>
<keyword evidence="5" id="KW-1185">Reference proteome</keyword>
<organism evidence="4 5">
    <name type="scientific">Paenibacillus oceani</name>
    <dbReference type="NCBI Taxonomy" id="2772510"/>
    <lineage>
        <taxon>Bacteria</taxon>
        <taxon>Bacillati</taxon>
        <taxon>Bacillota</taxon>
        <taxon>Bacilli</taxon>
        <taxon>Bacillales</taxon>
        <taxon>Paenibacillaceae</taxon>
        <taxon>Paenibacillus</taxon>
    </lineage>
</organism>
<reference evidence="4" key="1">
    <citation type="submission" date="2020-09" db="EMBL/GenBank/DDBJ databases">
        <title>A novel bacterium of genus Paenibacillus, isolated from South China Sea.</title>
        <authorList>
            <person name="Huang H."/>
            <person name="Mo K."/>
            <person name="Hu Y."/>
        </authorList>
    </citation>
    <scope>NUCLEOTIDE SEQUENCE</scope>
    <source>
        <strain evidence="4">IB182363</strain>
    </source>
</reference>
<evidence type="ECO:0000259" key="2">
    <source>
        <dbReference type="Pfam" id="PF07584"/>
    </source>
</evidence>
<dbReference type="PANTHER" id="PTHR37464">
    <property type="entry name" value="BLL2463 PROTEIN"/>
    <property type="match status" value="1"/>
</dbReference>
<keyword evidence="1" id="KW-0812">Transmembrane</keyword>
<dbReference type="CDD" id="cd00198">
    <property type="entry name" value="vWFA"/>
    <property type="match status" value="1"/>
</dbReference>
<accession>A0A927C842</accession>
<name>A0A927C842_9BACL</name>
<dbReference type="PANTHER" id="PTHR37464:SF1">
    <property type="entry name" value="BLL2463 PROTEIN"/>
    <property type="match status" value="1"/>
</dbReference>
<dbReference type="Pfam" id="PF13519">
    <property type="entry name" value="VWA_2"/>
    <property type="match status" value="1"/>
</dbReference>